<protein>
    <submittedName>
        <fullName evidence="1">Uncharacterized protein</fullName>
    </submittedName>
</protein>
<sequence>MFKNNVPTTKRVLVKNLQNFSSFLYAHLSEDNWVKHEESIASYADLRVAVEGFTIEADNNRNNYDIVINNVMESVEKINGARIKERTTLLKALNRVSKTLEADSALKASKQKMEDTNTNTSSNITNLTVLLRERESRLGFVTAVMWYEGEGGWGVQDLVGTDSLKEDPEFNQRLLKAAEGYI</sequence>
<evidence type="ECO:0000313" key="1">
    <source>
        <dbReference type="EMBL" id="GJT42210.1"/>
    </source>
</evidence>
<reference evidence="1" key="1">
    <citation type="journal article" date="2022" name="Int. J. Mol. Sci.">
        <title>Draft Genome of Tanacetum Coccineum: Genomic Comparison of Closely Related Tanacetum-Family Plants.</title>
        <authorList>
            <person name="Yamashiro T."/>
            <person name="Shiraishi A."/>
            <person name="Nakayama K."/>
            <person name="Satake H."/>
        </authorList>
    </citation>
    <scope>NUCLEOTIDE SEQUENCE</scope>
</reference>
<evidence type="ECO:0000313" key="2">
    <source>
        <dbReference type="Proteomes" id="UP001151760"/>
    </source>
</evidence>
<name>A0ABQ5DSM4_9ASTR</name>
<comment type="caution">
    <text evidence="1">The sequence shown here is derived from an EMBL/GenBank/DDBJ whole genome shotgun (WGS) entry which is preliminary data.</text>
</comment>
<dbReference type="EMBL" id="BQNB010015626">
    <property type="protein sequence ID" value="GJT42210.1"/>
    <property type="molecule type" value="Genomic_DNA"/>
</dbReference>
<accession>A0ABQ5DSM4</accession>
<keyword evidence="2" id="KW-1185">Reference proteome</keyword>
<gene>
    <name evidence="1" type="ORF">Tco_0950925</name>
</gene>
<proteinExistence type="predicted"/>
<dbReference type="Proteomes" id="UP001151760">
    <property type="component" value="Unassembled WGS sequence"/>
</dbReference>
<organism evidence="1 2">
    <name type="scientific">Tanacetum coccineum</name>
    <dbReference type="NCBI Taxonomy" id="301880"/>
    <lineage>
        <taxon>Eukaryota</taxon>
        <taxon>Viridiplantae</taxon>
        <taxon>Streptophyta</taxon>
        <taxon>Embryophyta</taxon>
        <taxon>Tracheophyta</taxon>
        <taxon>Spermatophyta</taxon>
        <taxon>Magnoliopsida</taxon>
        <taxon>eudicotyledons</taxon>
        <taxon>Gunneridae</taxon>
        <taxon>Pentapetalae</taxon>
        <taxon>asterids</taxon>
        <taxon>campanulids</taxon>
        <taxon>Asterales</taxon>
        <taxon>Asteraceae</taxon>
        <taxon>Asteroideae</taxon>
        <taxon>Anthemideae</taxon>
        <taxon>Anthemidinae</taxon>
        <taxon>Tanacetum</taxon>
    </lineage>
</organism>
<reference evidence="1" key="2">
    <citation type="submission" date="2022-01" db="EMBL/GenBank/DDBJ databases">
        <authorList>
            <person name="Yamashiro T."/>
            <person name="Shiraishi A."/>
            <person name="Satake H."/>
            <person name="Nakayama K."/>
        </authorList>
    </citation>
    <scope>NUCLEOTIDE SEQUENCE</scope>
</reference>